<dbReference type="EMBL" id="ATHO01000108">
    <property type="protein sequence ID" value="EQB05672.1"/>
    <property type="molecule type" value="Genomic_DNA"/>
</dbReference>
<gene>
    <name evidence="1" type="ORF">L288_12400</name>
</gene>
<dbReference type="AlphaFoldDB" id="T0GY89"/>
<comment type="caution">
    <text evidence="1">The sequence shown here is derived from an EMBL/GenBank/DDBJ whole genome shotgun (WGS) entry which is preliminary data.</text>
</comment>
<evidence type="ECO:0000313" key="2">
    <source>
        <dbReference type="Proteomes" id="UP000015525"/>
    </source>
</evidence>
<name>T0GY89_9SPHN</name>
<keyword evidence="2" id="KW-1185">Reference proteome</keyword>
<evidence type="ECO:0000313" key="1">
    <source>
        <dbReference type="EMBL" id="EQB05672.1"/>
    </source>
</evidence>
<dbReference type="Proteomes" id="UP000015525">
    <property type="component" value="Unassembled WGS sequence"/>
</dbReference>
<sequence>MRGILRPGVQCALDHLIYLRLRYRAWPTSAILIGQPFKAILREPPTPLANGVFVHAKAFGNFLALKCLGT</sequence>
<protein>
    <submittedName>
        <fullName evidence="1">Uncharacterized protein</fullName>
    </submittedName>
</protein>
<organism evidence="1 2">
    <name type="scientific">Sphingobium quisquiliarum P25</name>
    <dbReference type="NCBI Taxonomy" id="1329909"/>
    <lineage>
        <taxon>Bacteria</taxon>
        <taxon>Pseudomonadati</taxon>
        <taxon>Pseudomonadota</taxon>
        <taxon>Alphaproteobacteria</taxon>
        <taxon>Sphingomonadales</taxon>
        <taxon>Sphingomonadaceae</taxon>
        <taxon>Sphingobium</taxon>
    </lineage>
</organism>
<reference evidence="1 2" key="1">
    <citation type="journal article" date="2013" name="Genome Announc.">
        <title>Draft Genome Sequence of Sphingobium quisquiliarum Strain P25T, a Novel Hexachlorocyclohexane (HCH)-Degrading Bacterium Isolated from an HCH Dumpsite.</title>
        <authorList>
            <person name="Kumar Singh A."/>
            <person name="Sangwan N."/>
            <person name="Sharma A."/>
            <person name="Gupta V."/>
            <person name="Khurana J.P."/>
            <person name="Lal R."/>
        </authorList>
    </citation>
    <scope>NUCLEOTIDE SEQUENCE [LARGE SCALE GENOMIC DNA]</scope>
    <source>
        <strain evidence="1 2">P25</strain>
    </source>
</reference>
<proteinExistence type="predicted"/>
<accession>T0GY89</accession>